<name>A0A4Z1KT11_9HELO</name>
<comment type="caution">
    <text evidence="1">The sequence shown here is derived from an EMBL/GenBank/DDBJ whole genome shotgun (WGS) entry which is preliminary data.</text>
</comment>
<evidence type="ECO:0000313" key="2">
    <source>
        <dbReference type="Proteomes" id="UP000297280"/>
    </source>
</evidence>
<protein>
    <submittedName>
        <fullName evidence="1">Uncharacterized protein</fullName>
    </submittedName>
</protein>
<evidence type="ECO:0000313" key="1">
    <source>
        <dbReference type="EMBL" id="TGO86705.1"/>
    </source>
</evidence>
<reference evidence="1 2" key="1">
    <citation type="submission" date="2017-12" db="EMBL/GenBank/DDBJ databases">
        <title>Comparative genomics of Botrytis spp.</title>
        <authorList>
            <person name="Valero-Jimenez C.A."/>
            <person name="Tapia P."/>
            <person name="Veloso J."/>
            <person name="Silva-Moreno E."/>
            <person name="Staats M."/>
            <person name="Valdes J.H."/>
            <person name="Van Kan J.A.L."/>
        </authorList>
    </citation>
    <scope>NUCLEOTIDE SEQUENCE [LARGE SCALE GENOMIC DNA]</scope>
    <source>
        <strain evidence="1 2">MUCL3349</strain>
    </source>
</reference>
<proteinExistence type="predicted"/>
<organism evidence="1 2">
    <name type="scientific">Botrytis porri</name>
    <dbReference type="NCBI Taxonomy" id="87229"/>
    <lineage>
        <taxon>Eukaryota</taxon>
        <taxon>Fungi</taxon>
        <taxon>Dikarya</taxon>
        <taxon>Ascomycota</taxon>
        <taxon>Pezizomycotina</taxon>
        <taxon>Leotiomycetes</taxon>
        <taxon>Helotiales</taxon>
        <taxon>Sclerotiniaceae</taxon>
        <taxon>Botrytis</taxon>
    </lineage>
</organism>
<sequence length="209" mass="23717">MEQKPHVEQLWLIEVMVVARDLVEITEEFESQWLRTRTEVEGYERINPNVLEFIQYLAERTLWYHYYAQSRRLPTNSREAFSSIWGPADDRGILSNSSTDSIRLGSQLPVPVVNDSPIEGAAEEMMFDSNGSLISDHIATSTEIPETSVDLLGCQPIDDVNWTTVARSARLGSSVDTTLSDQHSATSSLTSNIREYLAEQLPHTLRRLY</sequence>
<dbReference type="AlphaFoldDB" id="A0A4Z1KT11"/>
<keyword evidence="2" id="KW-1185">Reference proteome</keyword>
<accession>A0A4Z1KT11</accession>
<dbReference type="Proteomes" id="UP000297280">
    <property type="component" value="Unassembled WGS sequence"/>
</dbReference>
<gene>
    <name evidence="1" type="ORF">BPOR_0282g00010</name>
</gene>
<dbReference type="EMBL" id="PQXO01000281">
    <property type="protein sequence ID" value="TGO86705.1"/>
    <property type="molecule type" value="Genomic_DNA"/>
</dbReference>